<proteinExistence type="predicted"/>
<evidence type="ECO:0000313" key="2">
    <source>
        <dbReference type="Proteomes" id="UP000317238"/>
    </source>
</evidence>
<organism evidence="1 2">
    <name type="scientific">Crateriforma conspicua</name>
    <dbReference type="NCBI Taxonomy" id="2527996"/>
    <lineage>
        <taxon>Bacteria</taxon>
        <taxon>Pseudomonadati</taxon>
        <taxon>Planctomycetota</taxon>
        <taxon>Planctomycetia</taxon>
        <taxon>Planctomycetales</taxon>
        <taxon>Planctomycetaceae</taxon>
        <taxon>Crateriforma</taxon>
    </lineage>
</organism>
<dbReference type="SUPFAM" id="SSF47336">
    <property type="entry name" value="ACP-like"/>
    <property type="match status" value="1"/>
</dbReference>
<accession>A0A5C5Y6F5</accession>
<reference evidence="1 2" key="1">
    <citation type="submission" date="2019-02" db="EMBL/GenBank/DDBJ databases">
        <title>Deep-cultivation of Planctomycetes and their phenomic and genomic characterization uncovers novel biology.</title>
        <authorList>
            <person name="Wiegand S."/>
            <person name="Jogler M."/>
            <person name="Boedeker C."/>
            <person name="Pinto D."/>
            <person name="Vollmers J."/>
            <person name="Rivas-Marin E."/>
            <person name="Kohn T."/>
            <person name="Peeters S.H."/>
            <person name="Heuer A."/>
            <person name="Rast P."/>
            <person name="Oberbeckmann S."/>
            <person name="Bunk B."/>
            <person name="Jeske O."/>
            <person name="Meyerdierks A."/>
            <person name="Storesund J.E."/>
            <person name="Kallscheuer N."/>
            <person name="Luecker S."/>
            <person name="Lage O.M."/>
            <person name="Pohl T."/>
            <person name="Merkel B.J."/>
            <person name="Hornburger P."/>
            <person name="Mueller R.-W."/>
            <person name="Bruemmer F."/>
            <person name="Labrenz M."/>
            <person name="Spormann A.M."/>
            <person name="Op Den Camp H."/>
            <person name="Overmann J."/>
            <person name="Amann R."/>
            <person name="Jetten M.S.M."/>
            <person name="Mascher T."/>
            <person name="Medema M.H."/>
            <person name="Devos D.P."/>
            <person name="Kaster A.-K."/>
            <person name="Ovreas L."/>
            <person name="Rohde M."/>
            <person name="Galperin M.Y."/>
            <person name="Jogler C."/>
        </authorList>
    </citation>
    <scope>NUCLEOTIDE SEQUENCE [LARGE SCALE GENOMIC DNA]</scope>
    <source>
        <strain evidence="1 2">Pan14r</strain>
    </source>
</reference>
<dbReference type="EMBL" id="SJPL01000001">
    <property type="protein sequence ID" value="TWT70529.1"/>
    <property type="molecule type" value="Genomic_DNA"/>
</dbReference>
<dbReference type="Gene3D" id="1.10.1200.10">
    <property type="entry name" value="ACP-like"/>
    <property type="match status" value="1"/>
</dbReference>
<dbReference type="OrthoDB" id="123083at2"/>
<sequence length="102" mass="11533">MPENSFHSLDRSQLSNRIRLVFEEVAKNGEKEFALRDEDSTVLLNSGLDSLDFAIIVARLEDDLDVDPFAASDDAFYPKTFGDFVDFYFKNMPESKESGSPT</sequence>
<gene>
    <name evidence="1" type="ORF">Pan14r_28360</name>
</gene>
<dbReference type="InterPro" id="IPR036736">
    <property type="entry name" value="ACP-like_sf"/>
</dbReference>
<name>A0A5C5Y6F5_9PLAN</name>
<comment type="caution">
    <text evidence="1">The sequence shown here is derived from an EMBL/GenBank/DDBJ whole genome shotgun (WGS) entry which is preliminary data.</text>
</comment>
<protein>
    <submittedName>
        <fullName evidence="1">Uncharacterized protein</fullName>
    </submittedName>
</protein>
<keyword evidence="2" id="KW-1185">Reference proteome</keyword>
<dbReference type="AlphaFoldDB" id="A0A5C5Y6F5"/>
<dbReference type="Proteomes" id="UP000317238">
    <property type="component" value="Unassembled WGS sequence"/>
</dbReference>
<evidence type="ECO:0000313" key="1">
    <source>
        <dbReference type="EMBL" id="TWT70529.1"/>
    </source>
</evidence>
<dbReference type="RefSeq" id="WP_146439373.1">
    <property type="nucleotide sequence ID" value="NZ_SJPL01000001.1"/>
</dbReference>